<accession>A0A6N4X780</accession>
<reference evidence="1 2" key="1">
    <citation type="submission" date="2020-01" db="EMBL/GenBank/DDBJ databases">
        <authorList>
            <person name="Rodrigo-Torres L."/>
            <person name="Arahal R. D."/>
            <person name="Lucena T."/>
        </authorList>
    </citation>
    <scope>NUCLEOTIDE SEQUENCE [LARGE SCALE GENOMIC DNA]</scope>
    <source>
        <strain evidence="1 2">CECT 9293</strain>
    </source>
</reference>
<organism evidence="1 2">
    <name type="scientific">Chryseobacterium potabilaquae</name>
    <dbReference type="NCBI Taxonomy" id="2675057"/>
    <lineage>
        <taxon>Bacteria</taxon>
        <taxon>Pseudomonadati</taxon>
        <taxon>Bacteroidota</taxon>
        <taxon>Flavobacteriia</taxon>
        <taxon>Flavobacteriales</taxon>
        <taxon>Weeksellaceae</taxon>
        <taxon>Chryseobacterium group</taxon>
        <taxon>Chryseobacterium</taxon>
    </lineage>
</organism>
<dbReference type="Proteomes" id="UP000445144">
    <property type="component" value="Unassembled WGS sequence"/>
</dbReference>
<evidence type="ECO:0000313" key="1">
    <source>
        <dbReference type="EMBL" id="CAA7196844.1"/>
    </source>
</evidence>
<protein>
    <submittedName>
        <fullName evidence="1">Uncharacterized protein</fullName>
    </submittedName>
</protein>
<dbReference type="EMBL" id="CACVBR010000032">
    <property type="protein sequence ID" value="CAA7196844.1"/>
    <property type="molecule type" value="Genomic_DNA"/>
</dbReference>
<dbReference type="AlphaFoldDB" id="A0A6N4X780"/>
<gene>
    <name evidence="1" type="ORF">CHRY9293_02910</name>
</gene>
<proteinExistence type="predicted"/>
<keyword evidence="2" id="KW-1185">Reference proteome</keyword>
<evidence type="ECO:0000313" key="2">
    <source>
        <dbReference type="Proteomes" id="UP000445144"/>
    </source>
</evidence>
<name>A0A6N4X780_9FLAO</name>
<sequence length="194" mass="22501">MSKEITETIPTNSFLPIGYKMPDKSKQFMKLKQGDNSIRILSSPLLGYVVFSHEKKPIRRPFSLGDFLPEELTEIKPKIDPETNKPEPSKHFWLMLVWDYTDNAPKVLEITQITILKPLNLLCENPNWGDLRQFDITINKVGATKNDTEFTVIPNPPCPLKNEIKNLVEELHEKDLLNLEAIWEGEYPFLTYNF</sequence>
<dbReference type="RefSeq" id="WP_162033591.1">
    <property type="nucleotide sequence ID" value="NZ_CACVBR010000032.1"/>
</dbReference>